<dbReference type="EMBL" id="CCDI010000002">
    <property type="protein sequence ID" value="CDQ23680.1"/>
    <property type="molecule type" value="Genomic_DNA"/>
</dbReference>
<evidence type="ECO:0000259" key="1">
    <source>
        <dbReference type="Pfam" id="PF05709"/>
    </source>
</evidence>
<keyword evidence="4" id="KW-1185">Reference proteome</keyword>
<evidence type="ECO:0000313" key="3">
    <source>
        <dbReference type="EMBL" id="CDQ23680.1"/>
    </source>
</evidence>
<sequence>MYDFVDFSEVGTRRASSSIQTIFKGINLDEALTDQTGKFQTLTVSGRSDTTNRINTVEIPGKDGLLEVEGNTMKEREITIKYQISDQTNEGFRNRCNRLNAFLAGSGEIVEFTDEDAHFIGTVSSNVLPEEDSNTLVGTLTFLCTNPRKYGKQKEESFNDGYLTLNNEGTATTDPIFEIEVLEDLTHIDLVKQLQDDIEFIRIGRPPLASENVYERETLVMHDTCSTTNGWTEAGYVDSGYVEGNIVSEGGRFTPELFGGAISPYKWQGPSIKKSIGKPLDSYKLDVSLEMQNVGKGTGMIEVYLLDADNNTVAKIGIEDIWRTLDKIQAKFQLGPDDDDRFHHYREADYVWGWNDFKGVLRIWSHDHYEGGKRRIRPYFAIVEPDGTHNWVSSEFIYIGPRGLHDTPITQVQVAFRIWAPTSNKADMFIDDIKVSEINTQPAEGIQYLANAGDKIIIDTAKEEMLLNGESIRKDRSFWSEYFELDPGGNVLYQYPAGALNTKVKYSPAYR</sequence>
<comment type="caution">
    <text evidence="3">The sequence shown here is derived from an EMBL/GenBank/DDBJ whole genome shotgun (WGS) entry which is preliminary data.</text>
</comment>
<feature type="domain" description="Siphovirus-type tail component RIFT-related" evidence="1">
    <location>
        <begin position="38"/>
        <end position="144"/>
    </location>
</feature>
<dbReference type="NCBIfam" id="TIGR01633">
    <property type="entry name" value="phi3626_gp14_N"/>
    <property type="match status" value="1"/>
</dbReference>
<dbReference type="Pfam" id="PF22768">
    <property type="entry name" value="SPP1_Dit"/>
    <property type="match status" value="1"/>
</dbReference>
<organism evidence="3 4">
    <name type="scientific">Halobacillus karajensis</name>
    <dbReference type="NCBI Taxonomy" id="195088"/>
    <lineage>
        <taxon>Bacteria</taxon>
        <taxon>Bacillati</taxon>
        <taxon>Bacillota</taxon>
        <taxon>Bacilli</taxon>
        <taxon>Bacillales</taxon>
        <taxon>Bacillaceae</taxon>
        <taxon>Halobacillus</taxon>
    </lineage>
</organism>
<accession>A0A024P4A6</accession>
<dbReference type="Proteomes" id="UP000028868">
    <property type="component" value="Unassembled WGS sequence"/>
</dbReference>
<evidence type="ECO:0000313" key="4">
    <source>
        <dbReference type="Proteomes" id="UP000028868"/>
    </source>
</evidence>
<evidence type="ECO:0008006" key="5">
    <source>
        <dbReference type="Google" id="ProtNLM"/>
    </source>
</evidence>
<dbReference type="OrthoDB" id="3078561at2"/>
<dbReference type="Pfam" id="PF05709">
    <property type="entry name" value="Sipho_tail"/>
    <property type="match status" value="1"/>
</dbReference>
<feature type="domain" description="Siphovirus-type tail component C-terminal" evidence="2">
    <location>
        <begin position="445"/>
        <end position="510"/>
    </location>
</feature>
<reference evidence="4" key="1">
    <citation type="submission" date="2014-03" db="EMBL/GenBank/DDBJ databases">
        <authorList>
            <person name="Urmite Genomes U."/>
        </authorList>
    </citation>
    <scope>NUCLEOTIDE SEQUENCE [LARGE SCALE GENOMIC DNA]</scope>
    <source>
        <strain evidence="4">HD-03</strain>
    </source>
</reference>
<dbReference type="InterPro" id="IPR054738">
    <property type="entry name" value="Siphovirus-type_tail_C"/>
</dbReference>
<reference evidence="3 4" key="2">
    <citation type="submission" date="2014-05" db="EMBL/GenBank/DDBJ databases">
        <title>Draft genome sequence of Halobacillus karajensis HK-03.</title>
        <authorList>
            <person name="Khelaifia S."/>
            <person name="Croce O."/>
            <person name="Lagier J.C."/>
            <person name="Raoult D."/>
        </authorList>
    </citation>
    <scope>NUCLEOTIDE SEQUENCE [LARGE SCALE GENOMIC DNA]</scope>
    <source>
        <strain evidence="3 4">HD-03</strain>
    </source>
</reference>
<gene>
    <name evidence="3" type="ORF">BN983_01931</name>
</gene>
<evidence type="ECO:0000259" key="2">
    <source>
        <dbReference type="Pfam" id="PF22768"/>
    </source>
</evidence>
<proteinExistence type="predicted"/>
<dbReference type="AlphaFoldDB" id="A0A024P4A6"/>
<name>A0A024P4A6_9BACI</name>
<dbReference type="RefSeq" id="WP_035508011.1">
    <property type="nucleotide sequence ID" value="NZ_CCDH010000003.1"/>
</dbReference>
<dbReference type="Gene3D" id="2.40.30.200">
    <property type="match status" value="1"/>
</dbReference>
<dbReference type="InterPro" id="IPR008841">
    <property type="entry name" value="Siphovirus-type_tail_N"/>
</dbReference>
<protein>
    <recommendedName>
        <fullName evidence="5">Phage tail protein</fullName>
    </recommendedName>
</protein>
<dbReference type="InterPro" id="IPR006520">
    <property type="entry name" value="Dit_BPSPP_N"/>
</dbReference>
<dbReference type="Gene3D" id="2.60.120.860">
    <property type="match status" value="1"/>
</dbReference>